<dbReference type="AlphaFoldDB" id="A0A4R2BM48"/>
<dbReference type="RefSeq" id="WP_132000765.1">
    <property type="nucleotide sequence ID" value="NZ_JABUHM010000006.1"/>
</dbReference>
<dbReference type="EMBL" id="SLVV01000001">
    <property type="protein sequence ID" value="TCN27795.1"/>
    <property type="molecule type" value="Genomic_DNA"/>
</dbReference>
<reference evidence="2 3" key="1">
    <citation type="journal article" date="2015" name="Stand. Genomic Sci.">
        <title>Genomic Encyclopedia of Bacterial and Archaeal Type Strains, Phase III: the genomes of soil and plant-associated and newly described type strains.</title>
        <authorList>
            <person name="Whitman W.B."/>
            <person name="Woyke T."/>
            <person name="Klenk H.P."/>
            <person name="Zhou Y."/>
            <person name="Lilburn T.G."/>
            <person name="Beck B.J."/>
            <person name="De Vos P."/>
            <person name="Vandamme P."/>
            <person name="Eisen J.A."/>
            <person name="Garrity G."/>
            <person name="Hugenholtz P."/>
            <person name="Kyrpides N.C."/>
        </authorList>
    </citation>
    <scope>NUCLEOTIDE SEQUENCE [LARGE SCALE GENOMIC DNA]</scope>
    <source>
        <strain evidence="2 3">CV53</strain>
    </source>
</reference>
<dbReference type="InterPro" id="IPR026881">
    <property type="entry name" value="WYL_dom"/>
</dbReference>
<dbReference type="PROSITE" id="PS52050">
    <property type="entry name" value="WYL"/>
    <property type="match status" value="1"/>
</dbReference>
<organism evidence="2 3">
    <name type="scientific">Mesobacillus foraminis</name>
    <dbReference type="NCBI Taxonomy" id="279826"/>
    <lineage>
        <taxon>Bacteria</taxon>
        <taxon>Bacillati</taxon>
        <taxon>Bacillota</taxon>
        <taxon>Bacilli</taxon>
        <taxon>Bacillales</taxon>
        <taxon>Bacillaceae</taxon>
        <taxon>Mesobacillus</taxon>
    </lineage>
</organism>
<dbReference type="Pfam" id="PF13280">
    <property type="entry name" value="WYL"/>
    <property type="match status" value="1"/>
</dbReference>
<accession>A0A4R2BM48</accession>
<evidence type="ECO:0000313" key="3">
    <source>
        <dbReference type="Proteomes" id="UP000295689"/>
    </source>
</evidence>
<evidence type="ECO:0000259" key="1">
    <source>
        <dbReference type="Pfam" id="PF13280"/>
    </source>
</evidence>
<feature type="domain" description="WYL" evidence="1">
    <location>
        <begin position="4"/>
        <end position="62"/>
    </location>
</feature>
<evidence type="ECO:0000313" key="2">
    <source>
        <dbReference type="EMBL" id="TCN27795.1"/>
    </source>
</evidence>
<sequence length="73" mass="8624">MHGVLMRAMEKKEPVLLIYLDAKNQITQRKVHPFELHGRKLKAYCTLRRQTRLFNLDNILSVFPDKLSMRKSG</sequence>
<protein>
    <recommendedName>
        <fullName evidence="1">WYL domain-containing protein</fullName>
    </recommendedName>
</protein>
<dbReference type="Proteomes" id="UP000295689">
    <property type="component" value="Unassembled WGS sequence"/>
</dbReference>
<keyword evidence="3" id="KW-1185">Reference proteome</keyword>
<name>A0A4R2BM48_9BACI</name>
<gene>
    <name evidence="2" type="ORF">EV146_101123</name>
</gene>
<proteinExistence type="predicted"/>
<comment type="caution">
    <text evidence="2">The sequence shown here is derived from an EMBL/GenBank/DDBJ whole genome shotgun (WGS) entry which is preliminary data.</text>
</comment>